<sequence length="381" mass="38837">MRFGTAFAATLSLNALLAAAAPAAPAATTTSSSAATTATAAPTASASASYGAGAPAFAKVVKAKNTLNILLVNDDSAFSANIRATYYALLTAGHRVLLNAPYQNQSGKGGTVVLPTNLTTTAPSRDGTVAAGGPFADRNKTDGAIRWFDGTPAAALLWGLDQEAPGFFGSNDTNGGVDLVVSGPNEGQNLGPFIFTLSGTVGATYTAVERGVPAIAFSASTTPRSYTTLDFNNTADESIQLGTATANFVTRFVDAASTFPYGKSSPKLPEAIGMNVNYSPLNSNCTAAAYNWKQTRLTGGAVVDRLVVGSNGLPTYQNLVTSAVNKCVNGDCFLPGETTTVAAGTCAAAVSVFSTDYDAPLLATATLKPALSKALFQLNHD</sequence>
<dbReference type="PANTHER" id="PTHR30457:SF0">
    <property type="entry name" value="PHOSPHATASE, PUTATIVE (AFU_ORTHOLOGUE AFUA_4G01070)-RELATED"/>
    <property type="match status" value="1"/>
</dbReference>
<evidence type="ECO:0000313" key="6">
    <source>
        <dbReference type="EMBL" id="CAD6951923.1"/>
    </source>
</evidence>
<evidence type="ECO:0000256" key="4">
    <source>
        <dbReference type="SAM" id="SignalP"/>
    </source>
</evidence>
<keyword evidence="3" id="KW-0378">Hydrolase</keyword>
<evidence type="ECO:0000256" key="2">
    <source>
        <dbReference type="ARBA" id="ARBA00022723"/>
    </source>
</evidence>
<dbReference type="InterPro" id="IPR030048">
    <property type="entry name" value="SurE"/>
</dbReference>
<dbReference type="InterPro" id="IPR036523">
    <property type="entry name" value="SurE-like_sf"/>
</dbReference>
<reference evidence="7" key="1">
    <citation type="submission" date="2016-04" db="EMBL/GenBank/DDBJ databases">
        <authorList>
            <person name="Nguyen H.D."/>
            <person name="Kesanakurti P."/>
            <person name="Cullis J."/>
            <person name="Levesque C.A."/>
            <person name="Hambleton S."/>
        </authorList>
    </citation>
    <scope>NUCLEOTIDE SEQUENCE</scope>
    <source>
        <strain evidence="7">DAOMC 238032</strain>
    </source>
</reference>
<accession>A0A177TY74</accession>
<dbReference type="AlphaFoldDB" id="A0A177TY74"/>
<keyword evidence="4" id="KW-0732">Signal</keyword>
<dbReference type="Pfam" id="PF01975">
    <property type="entry name" value="SurE"/>
    <property type="match status" value="1"/>
</dbReference>
<feature type="domain" description="Survival protein SurE-like phosphatase/nucleotidase" evidence="5">
    <location>
        <begin position="69"/>
        <end position="285"/>
    </location>
</feature>
<keyword evidence="9" id="KW-1185">Reference proteome</keyword>
<dbReference type="SUPFAM" id="SSF64167">
    <property type="entry name" value="SurE-like"/>
    <property type="match status" value="1"/>
</dbReference>
<evidence type="ECO:0000313" key="8">
    <source>
        <dbReference type="Proteomes" id="UP000077671"/>
    </source>
</evidence>
<evidence type="ECO:0000313" key="9">
    <source>
        <dbReference type="Proteomes" id="UP000836402"/>
    </source>
</evidence>
<gene>
    <name evidence="7" type="ORF">A4X03_0g8568</name>
    <name evidence="6" type="ORF">JKIAZH3_G2446</name>
</gene>
<organism evidence="7 8">
    <name type="scientific">Tilletia caries</name>
    <name type="common">wheat bunt fungus</name>
    <dbReference type="NCBI Taxonomy" id="13290"/>
    <lineage>
        <taxon>Eukaryota</taxon>
        <taxon>Fungi</taxon>
        <taxon>Dikarya</taxon>
        <taxon>Basidiomycota</taxon>
        <taxon>Ustilaginomycotina</taxon>
        <taxon>Exobasidiomycetes</taxon>
        <taxon>Tilletiales</taxon>
        <taxon>Tilletiaceae</taxon>
        <taxon>Tilletia</taxon>
    </lineage>
</organism>
<reference evidence="6" key="3">
    <citation type="submission" date="2020-10" db="EMBL/GenBank/DDBJ databases">
        <authorList>
            <person name="Sedaghatjoo S."/>
        </authorList>
    </citation>
    <scope>NUCLEOTIDE SEQUENCE</scope>
    <source>
        <strain evidence="6">AZH3</strain>
    </source>
</reference>
<dbReference type="EMBL" id="CAJHJG010005691">
    <property type="protein sequence ID" value="CAD6951923.1"/>
    <property type="molecule type" value="Genomic_DNA"/>
</dbReference>
<dbReference type="Gene3D" id="3.40.1210.10">
    <property type="entry name" value="Survival protein SurE-like phosphatase/nucleotidase"/>
    <property type="match status" value="1"/>
</dbReference>
<dbReference type="InterPro" id="IPR002828">
    <property type="entry name" value="SurE-like_Pase/nucleotidase"/>
</dbReference>
<dbReference type="GO" id="GO:0008252">
    <property type="term" value="F:nucleotidase activity"/>
    <property type="evidence" value="ECO:0007669"/>
    <property type="project" value="InterPro"/>
</dbReference>
<comment type="similarity">
    <text evidence="1">Belongs to the SurE nucleotidase family.</text>
</comment>
<dbReference type="Proteomes" id="UP000077671">
    <property type="component" value="Unassembled WGS sequence"/>
</dbReference>
<feature type="chain" id="PRO_5044550127" description="Survival protein SurE-like phosphatase/nucleotidase domain-containing protein" evidence="4">
    <location>
        <begin position="21"/>
        <end position="381"/>
    </location>
</feature>
<protein>
    <recommendedName>
        <fullName evidence="5">Survival protein SurE-like phosphatase/nucleotidase domain-containing protein</fullName>
    </recommendedName>
</protein>
<reference evidence="7" key="2">
    <citation type="journal article" date="2019" name="IMA Fungus">
        <title>Genome sequencing and comparison of five Tilletia species to identify candidate genes for the detection of regulated species infecting wheat.</title>
        <authorList>
            <person name="Nguyen H.D.T."/>
            <person name="Sultana T."/>
            <person name="Kesanakurti P."/>
            <person name="Hambleton S."/>
        </authorList>
    </citation>
    <scope>NUCLEOTIDE SEQUENCE</scope>
    <source>
        <strain evidence="7">DAOMC 238032</strain>
    </source>
</reference>
<evidence type="ECO:0000313" key="7">
    <source>
        <dbReference type="EMBL" id="KAE8240236.1"/>
    </source>
</evidence>
<dbReference type="Proteomes" id="UP000836402">
    <property type="component" value="Unassembled WGS sequence"/>
</dbReference>
<evidence type="ECO:0000256" key="1">
    <source>
        <dbReference type="ARBA" id="ARBA00011062"/>
    </source>
</evidence>
<dbReference type="PANTHER" id="PTHR30457">
    <property type="entry name" value="5'-NUCLEOTIDASE SURE"/>
    <property type="match status" value="1"/>
</dbReference>
<name>A0A177TY74_9BASI</name>
<evidence type="ECO:0000259" key="5">
    <source>
        <dbReference type="Pfam" id="PF01975"/>
    </source>
</evidence>
<dbReference type="GO" id="GO:0046872">
    <property type="term" value="F:metal ion binding"/>
    <property type="evidence" value="ECO:0007669"/>
    <property type="project" value="UniProtKB-KW"/>
</dbReference>
<evidence type="ECO:0000256" key="3">
    <source>
        <dbReference type="ARBA" id="ARBA00022801"/>
    </source>
</evidence>
<dbReference type="EMBL" id="LWDD02002676">
    <property type="protein sequence ID" value="KAE8240236.1"/>
    <property type="molecule type" value="Genomic_DNA"/>
</dbReference>
<feature type="signal peptide" evidence="4">
    <location>
        <begin position="1"/>
        <end position="20"/>
    </location>
</feature>
<keyword evidence="2" id="KW-0479">Metal-binding</keyword>
<proteinExistence type="inferred from homology"/>
<comment type="caution">
    <text evidence="7">The sequence shown here is derived from an EMBL/GenBank/DDBJ whole genome shotgun (WGS) entry which is preliminary data.</text>
</comment>